<organism evidence="4 5">
    <name type="scientific">Microvirga subterranea</name>
    <dbReference type="NCBI Taxonomy" id="186651"/>
    <lineage>
        <taxon>Bacteria</taxon>
        <taxon>Pseudomonadati</taxon>
        <taxon>Pseudomonadota</taxon>
        <taxon>Alphaproteobacteria</taxon>
        <taxon>Hyphomicrobiales</taxon>
        <taxon>Methylobacteriaceae</taxon>
        <taxon>Microvirga</taxon>
    </lineage>
</organism>
<gene>
    <name evidence="4" type="ORF">DES45_106297</name>
</gene>
<comment type="caution">
    <text evidence="4">The sequence shown here is derived from an EMBL/GenBank/DDBJ whole genome shotgun (WGS) entry which is preliminary data.</text>
</comment>
<dbReference type="InterPro" id="IPR001940">
    <property type="entry name" value="Peptidase_S1C"/>
</dbReference>
<evidence type="ECO:0000256" key="2">
    <source>
        <dbReference type="ARBA" id="ARBA00022801"/>
    </source>
</evidence>
<dbReference type="AlphaFoldDB" id="A0A370HIJ6"/>
<reference evidence="4 5" key="1">
    <citation type="submission" date="2018-07" db="EMBL/GenBank/DDBJ databases">
        <title>Genomic Encyclopedia of Type Strains, Phase IV (KMG-IV): sequencing the most valuable type-strain genomes for metagenomic binning, comparative biology and taxonomic classification.</title>
        <authorList>
            <person name="Goeker M."/>
        </authorList>
    </citation>
    <scope>NUCLEOTIDE SEQUENCE [LARGE SCALE GENOMIC DNA]</scope>
    <source>
        <strain evidence="4 5">DSM 14364</strain>
    </source>
</reference>
<dbReference type="PANTHER" id="PTHR43343:SF3">
    <property type="entry name" value="PROTEASE DO-LIKE 8, CHLOROPLASTIC"/>
    <property type="match status" value="1"/>
</dbReference>
<keyword evidence="2" id="KW-0378">Hydrolase</keyword>
<dbReference type="InterPro" id="IPR036034">
    <property type="entry name" value="PDZ_sf"/>
</dbReference>
<accession>A0A370HIJ6</accession>
<name>A0A370HIJ6_9HYPH</name>
<dbReference type="PRINTS" id="PR00834">
    <property type="entry name" value="PROTEASES2C"/>
</dbReference>
<dbReference type="Proteomes" id="UP000254925">
    <property type="component" value="Unassembled WGS sequence"/>
</dbReference>
<evidence type="ECO:0000256" key="1">
    <source>
        <dbReference type="ARBA" id="ARBA00022670"/>
    </source>
</evidence>
<dbReference type="SUPFAM" id="SSF50156">
    <property type="entry name" value="PDZ domain-like"/>
    <property type="match status" value="1"/>
</dbReference>
<dbReference type="Pfam" id="PF13180">
    <property type="entry name" value="PDZ_2"/>
    <property type="match status" value="1"/>
</dbReference>
<dbReference type="SMART" id="SM00228">
    <property type="entry name" value="PDZ"/>
    <property type="match status" value="1"/>
</dbReference>
<evidence type="ECO:0000259" key="3">
    <source>
        <dbReference type="PROSITE" id="PS50106"/>
    </source>
</evidence>
<dbReference type="CDD" id="cd06779">
    <property type="entry name" value="cpPDZ_Deg_HtrA-like"/>
    <property type="match status" value="1"/>
</dbReference>
<dbReference type="PANTHER" id="PTHR43343">
    <property type="entry name" value="PEPTIDASE S12"/>
    <property type="match status" value="1"/>
</dbReference>
<dbReference type="OrthoDB" id="9758917at2"/>
<keyword evidence="1 4" id="KW-0645">Protease</keyword>
<dbReference type="RefSeq" id="WP_114771200.1">
    <property type="nucleotide sequence ID" value="NZ_QQBB01000006.1"/>
</dbReference>
<dbReference type="EMBL" id="QQBB01000006">
    <property type="protein sequence ID" value="RDI57983.1"/>
    <property type="molecule type" value="Genomic_DNA"/>
</dbReference>
<feature type="domain" description="PDZ" evidence="3">
    <location>
        <begin position="245"/>
        <end position="297"/>
    </location>
</feature>
<dbReference type="GO" id="GO:0004252">
    <property type="term" value="F:serine-type endopeptidase activity"/>
    <property type="evidence" value="ECO:0007669"/>
    <property type="project" value="InterPro"/>
</dbReference>
<sequence>MLDRTPLHILHAGNAASSQDPSSSDGRDAELLDSYSRSVTAVVDRVGPAVVRVEPQVAGSPSGMGSGVFISPDGLLLTNSHVMQGMRDAKLIGADGRPIEARVIGDDPDTDLALLRADGTGLPFASLGDSKLLKRGQIAIAIGNPLGFESTVTAGVVSALGRSLRAKSGRLIDDVIQTDAALNPGNSGGPLVSTAGTVIGINTAVIMGAQGICFAVASNTANFVVTELIRHGRVRRASIGIAGQTIPLPRRVAYAVGRSMTSAVAVAAVEPDSPAARAGLEQGDVLISLDGDAVGGVDDLVRLLNGDRIERAIDVTILRRGEIRTLTVTPVERRPSARPA</sequence>
<dbReference type="PROSITE" id="PS50106">
    <property type="entry name" value="PDZ"/>
    <property type="match status" value="1"/>
</dbReference>
<dbReference type="InterPro" id="IPR009003">
    <property type="entry name" value="Peptidase_S1_PA"/>
</dbReference>
<dbReference type="GO" id="GO:0006508">
    <property type="term" value="P:proteolysis"/>
    <property type="evidence" value="ECO:0007669"/>
    <property type="project" value="UniProtKB-KW"/>
</dbReference>
<protein>
    <submittedName>
        <fullName evidence="4">S1-C subfamily serine protease</fullName>
    </submittedName>
</protein>
<dbReference type="Gene3D" id="2.30.42.10">
    <property type="match status" value="1"/>
</dbReference>
<dbReference type="Pfam" id="PF13365">
    <property type="entry name" value="Trypsin_2"/>
    <property type="match status" value="1"/>
</dbReference>
<proteinExistence type="predicted"/>
<dbReference type="SUPFAM" id="SSF50494">
    <property type="entry name" value="Trypsin-like serine proteases"/>
    <property type="match status" value="1"/>
</dbReference>
<dbReference type="InterPro" id="IPR051201">
    <property type="entry name" value="Chloro_Bact_Ser_Proteases"/>
</dbReference>
<dbReference type="InterPro" id="IPR001478">
    <property type="entry name" value="PDZ"/>
</dbReference>
<dbReference type="Gene3D" id="2.40.10.120">
    <property type="match status" value="1"/>
</dbReference>
<keyword evidence="5" id="KW-1185">Reference proteome</keyword>
<evidence type="ECO:0000313" key="5">
    <source>
        <dbReference type="Proteomes" id="UP000254925"/>
    </source>
</evidence>
<evidence type="ECO:0000313" key="4">
    <source>
        <dbReference type="EMBL" id="RDI57983.1"/>
    </source>
</evidence>